<keyword evidence="2" id="KW-1185">Reference proteome</keyword>
<proteinExistence type="predicted"/>
<accession>A0A136IVU2</accession>
<dbReference type="AlphaFoldDB" id="A0A136IVU2"/>
<gene>
    <name evidence="1" type="ORF">Micbo1qcDRAFT_165871</name>
</gene>
<protein>
    <recommendedName>
        <fullName evidence="3">Integral membrane protein</fullName>
    </recommendedName>
</protein>
<sequence>MASGLFFDPTVLLRVAPLITSTMAMRFSHDQYFMLSALLADEHRNRANDLVPSYFRAFFSAGIWDIAALYTLSTATGLANVLGVGGAGIAAVSPGAARSWYIAGTALAVMHMAFVPKIMWPVDALLKDEPKGHGNENLHEWLSIHQVRSWCADIPAWACFVVACMHSLRAVSS</sequence>
<dbReference type="STRING" id="196109.A0A136IVU2"/>
<name>A0A136IVU2_9PEZI</name>
<evidence type="ECO:0000313" key="1">
    <source>
        <dbReference type="EMBL" id="KXJ89100.1"/>
    </source>
</evidence>
<evidence type="ECO:0000313" key="2">
    <source>
        <dbReference type="Proteomes" id="UP000070501"/>
    </source>
</evidence>
<evidence type="ECO:0008006" key="3">
    <source>
        <dbReference type="Google" id="ProtNLM"/>
    </source>
</evidence>
<dbReference type="OrthoDB" id="1523883at2759"/>
<dbReference type="Proteomes" id="UP000070501">
    <property type="component" value="Unassembled WGS sequence"/>
</dbReference>
<dbReference type="InParanoid" id="A0A136IVU2"/>
<organism evidence="1 2">
    <name type="scientific">Microdochium bolleyi</name>
    <dbReference type="NCBI Taxonomy" id="196109"/>
    <lineage>
        <taxon>Eukaryota</taxon>
        <taxon>Fungi</taxon>
        <taxon>Dikarya</taxon>
        <taxon>Ascomycota</taxon>
        <taxon>Pezizomycotina</taxon>
        <taxon>Sordariomycetes</taxon>
        <taxon>Xylariomycetidae</taxon>
        <taxon>Xylariales</taxon>
        <taxon>Microdochiaceae</taxon>
        <taxon>Microdochium</taxon>
    </lineage>
</organism>
<reference evidence="2" key="1">
    <citation type="submission" date="2016-02" db="EMBL/GenBank/DDBJ databases">
        <title>Draft genome sequence of Microdochium bolleyi, a fungal endophyte of beachgrass.</title>
        <authorList>
            <consortium name="DOE Joint Genome Institute"/>
            <person name="David A.S."/>
            <person name="May G."/>
            <person name="Haridas S."/>
            <person name="Lim J."/>
            <person name="Wang M."/>
            <person name="Labutti K."/>
            <person name="Lipzen A."/>
            <person name="Barry K."/>
            <person name="Grigoriev I.V."/>
        </authorList>
    </citation>
    <scope>NUCLEOTIDE SEQUENCE [LARGE SCALE GENOMIC DNA]</scope>
    <source>
        <strain evidence="2">J235TASD1</strain>
    </source>
</reference>
<dbReference type="EMBL" id="KQ964256">
    <property type="protein sequence ID" value="KXJ89100.1"/>
    <property type="molecule type" value="Genomic_DNA"/>
</dbReference>